<gene>
    <name evidence="5" type="ORF">AQ619_11735</name>
</gene>
<dbReference type="AlphaFoldDB" id="A0A0P0P4C7"/>
<evidence type="ECO:0000256" key="1">
    <source>
        <dbReference type="ARBA" id="ARBA00011051"/>
    </source>
</evidence>
<evidence type="ECO:0000259" key="4">
    <source>
        <dbReference type="PROSITE" id="PS51819"/>
    </source>
</evidence>
<dbReference type="GO" id="GO:0046677">
    <property type="term" value="P:response to antibiotic"/>
    <property type="evidence" value="ECO:0007669"/>
    <property type="project" value="UniProtKB-KW"/>
</dbReference>
<reference evidence="5 6" key="1">
    <citation type="submission" date="2015-10" db="EMBL/GenBank/DDBJ databases">
        <title>Conservation of the essential genome among Caulobacter and Brevundimonas species.</title>
        <authorList>
            <person name="Scott D."/>
            <person name="Ely B."/>
        </authorList>
    </citation>
    <scope>NUCLEOTIDE SEQUENCE [LARGE SCALE GENOMIC DNA]</scope>
    <source>
        <strain evidence="5 6">CB4</strain>
    </source>
</reference>
<protein>
    <recommendedName>
        <fullName evidence="2">Bleomycin resistance protein</fullName>
    </recommendedName>
</protein>
<comment type="similarity">
    <text evidence="1">Belongs to the bleomycin resistance protein family.</text>
</comment>
<keyword evidence="6" id="KW-1185">Reference proteome</keyword>
<keyword evidence="3" id="KW-0046">Antibiotic resistance</keyword>
<accession>A0A0P0P4C7</accession>
<dbReference type="EMBL" id="CP013002">
    <property type="protein sequence ID" value="ALL15325.1"/>
    <property type="molecule type" value="Genomic_DNA"/>
</dbReference>
<dbReference type="Gene3D" id="3.10.180.10">
    <property type="entry name" value="2,3-Dihydroxybiphenyl 1,2-Dioxygenase, domain 1"/>
    <property type="match status" value="1"/>
</dbReference>
<dbReference type="KEGG" id="chq:AQ619_11735"/>
<dbReference type="STRING" id="69395.AQ619_11735"/>
<feature type="domain" description="VOC" evidence="4">
    <location>
        <begin position="3"/>
        <end position="122"/>
    </location>
</feature>
<dbReference type="Proteomes" id="UP000056905">
    <property type="component" value="Chromosome"/>
</dbReference>
<evidence type="ECO:0000313" key="5">
    <source>
        <dbReference type="EMBL" id="ALL15325.1"/>
    </source>
</evidence>
<dbReference type="InterPro" id="IPR037523">
    <property type="entry name" value="VOC_core"/>
</dbReference>
<evidence type="ECO:0000256" key="3">
    <source>
        <dbReference type="ARBA" id="ARBA00023251"/>
    </source>
</evidence>
<dbReference type="PROSITE" id="PS51819">
    <property type="entry name" value="VOC"/>
    <property type="match status" value="1"/>
</dbReference>
<dbReference type="InterPro" id="IPR000335">
    <property type="entry name" value="Bleomycin-R"/>
</dbReference>
<dbReference type="Pfam" id="PF00903">
    <property type="entry name" value="Glyoxalase"/>
    <property type="match status" value="1"/>
</dbReference>
<evidence type="ECO:0000256" key="2">
    <source>
        <dbReference type="ARBA" id="ARBA00021572"/>
    </source>
</evidence>
<sequence length="126" mass="13915">MSNFIQITPFMHVPELEPALTFFNDILGFKTHYRTGDYAYVEREGAGIRILAGQGEDGAPPGNRRFCYYVDVRDVDALYDELKPRLDTLPAGDVHGPADKPYGQRELLVVAPDGNLIAFGQAITGV</sequence>
<name>A0A0P0P4C7_9CAUL</name>
<dbReference type="CDD" id="cd08349">
    <property type="entry name" value="BLMA_like"/>
    <property type="match status" value="1"/>
</dbReference>
<organism evidence="5 6">
    <name type="scientific">Caulobacter henricii</name>
    <dbReference type="NCBI Taxonomy" id="69395"/>
    <lineage>
        <taxon>Bacteria</taxon>
        <taxon>Pseudomonadati</taxon>
        <taxon>Pseudomonadota</taxon>
        <taxon>Alphaproteobacteria</taxon>
        <taxon>Caulobacterales</taxon>
        <taxon>Caulobacteraceae</taxon>
        <taxon>Caulobacter</taxon>
    </lineage>
</organism>
<evidence type="ECO:0000313" key="6">
    <source>
        <dbReference type="Proteomes" id="UP000056905"/>
    </source>
</evidence>
<proteinExistence type="inferred from homology"/>
<dbReference type="InterPro" id="IPR004360">
    <property type="entry name" value="Glyas_Fos-R_dOase_dom"/>
</dbReference>
<dbReference type="SUPFAM" id="SSF54593">
    <property type="entry name" value="Glyoxalase/Bleomycin resistance protein/Dihydroxybiphenyl dioxygenase"/>
    <property type="match status" value="1"/>
</dbReference>
<dbReference type="InterPro" id="IPR029068">
    <property type="entry name" value="Glyas_Bleomycin-R_OHBP_Dase"/>
</dbReference>